<name>A0A2S7K0E5_9PROT</name>
<dbReference type="CDD" id="cd00518">
    <property type="entry name" value="H2MP"/>
    <property type="match status" value="1"/>
</dbReference>
<dbReference type="Pfam" id="PF01750">
    <property type="entry name" value="HycI"/>
    <property type="match status" value="1"/>
</dbReference>
<dbReference type="RefSeq" id="WP_104831185.1">
    <property type="nucleotide sequence ID" value="NZ_PJCH01000015.1"/>
</dbReference>
<dbReference type="AlphaFoldDB" id="A0A2S7K0E5"/>
<dbReference type="OrthoDB" id="9792731at2"/>
<dbReference type="Proteomes" id="UP000239504">
    <property type="component" value="Unassembled WGS sequence"/>
</dbReference>
<sequence>MKGLVIGVGNADRGDDAAGPVTAEAVAAAAPQLDVMLCRGDPAELIDAFSGRRRIVIIDACASGGAPGQVQRFEAHRSPLPACFGEISTHGVDLGATIEMARALSGLPDRLIVYGIEAGSAEPGAALTPSVAEASRRLVTQILDEFSRE</sequence>
<dbReference type="EMBL" id="PJCH01000015">
    <property type="protein sequence ID" value="PQA85972.1"/>
    <property type="molecule type" value="Genomic_DNA"/>
</dbReference>
<dbReference type="NCBIfam" id="TIGR00072">
    <property type="entry name" value="hydrog_prot"/>
    <property type="match status" value="1"/>
</dbReference>
<keyword evidence="6" id="KW-1185">Reference proteome</keyword>
<comment type="caution">
    <text evidence="5">The sequence shown here is derived from an EMBL/GenBank/DDBJ whole genome shotgun (WGS) entry which is preliminary data.</text>
</comment>
<keyword evidence="2 5" id="KW-0645">Protease</keyword>
<evidence type="ECO:0000256" key="1">
    <source>
        <dbReference type="ARBA" id="ARBA00006814"/>
    </source>
</evidence>
<evidence type="ECO:0000256" key="2">
    <source>
        <dbReference type="ARBA" id="ARBA00022670"/>
    </source>
</evidence>
<dbReference type="Gene3D" id="3.40.50.1450">
    <property type="entry name" value="HybD-like"/>
    <property type="match status" value="1"/>
</dbReference>
<reference evidence="5 6" key="1">
    <citation type="submission" date="2017-12" db="EMBL/GenBank/DDBJ databases">
        <authorList>
            <person name="Hurst M.R.H."/>
        </authorList>
    </citation>
    <scope>NUCLEOTIDE SEQUENCE [LARGE SCALE GENOMIC DNA]</scope>
    <source>
        <strain evidence="5 6">SY-3-19</strain>
    </source>
</reference>
<evidence type="ECO:0000256" key="4">
    <source>
        <dbReference type="ARBA" id="ARBA00022801"/>
    </source>
</evidence>
<keyword evidence="3" id="KW-0064">Aspartyl protease</keyword>
<dbReference type="GO" id="GO:0016485">
    <property type="term" value="P:protein processing"/>
    <property type="evidence" value="ECO:0007669"/>
    <property type="project" value="TreeGrafter"/>
</dbReference>
<proteinExistence type="inferred from homology"/>
<dbReference type="PANTHER" id="PTHR30302">
    <property type="entry name" value="HYDROGENASE 1 MATURATION PROTEASE"/>
    <property type="match status" value="1"/>
</dbReference>
<gene>
    <name evidence="5" type="ORF">CW354_16435</name>
</gene>
<evidence type="ECO:0000313" key="6">
    <source>
        <dbReference type="Proteomes" id="UP000239504"/>
    </source>
</evidence>
<dbReference type="GO" id="GO:0004190">
    <property type="term" value="F:aspartic-type endopeptidase activity"/>
    <property type="evidence" value="ECO:0007669"/>
    <property type="project" value="UniProtKB-KW"/>
</dbReference>
<evidence type="ECO:0000256" key="3">
    <source>
        <dbReference type="ARBA" id="ARBA00022750"/>
    </source>
</evidence>
<dbReference type="PANTHER" id="PTHR30302:SF1">
    <property type="entry name" value="HYDROGENASE 2 MATURATION PROTEASE"/>
    <property type="match status" value="1"/>
</dbReference>
<keyword evidence="4" id="KW-0378">Hydrolase</keyword>
<dbReference type="InterPro" id="IPR023430">
    <property type="entry name" value="Pept_HybD-like_dom_sf"/>
</dbReference>
<comment type="similarity">
    <text evidence="1">Belongs to the peptidase A31 family.</text>
</comment>
<dbReference type="InterPro" id="IPR000671">
    <property type="entry name" value="Peptidase_A31"/>
</dbReference>
<dbReference type="GO" id="GO:0008047">
    <property type="term" value="F:enzyme activator activity"/>
    <property type="evidence" value="ECO:0007669"/>
    <property type="project" value="InterPro"/>
</dbReference>
<protein>
    <submittedName>
        <fullName evidence="5">Hydrogenase maturation protease</fullName>
    </submittedName>
</protein>
<organism evidence="5 6">
    <name type="scientific">Hyphococcus luteus</name>
    <dbReference type="NCBI Taxonomy" id="2058213"/>
    <lineage>
        <taxon>Bacteria</taxon>
        <taxon>Pseudomonadati</taxon>
        <taxon>Pseudomonadota</taxon>
        <taxon>Alphaproteobacteria</taxon>
        <taxon>Parvularculales</taxon>
        <taxon>Parvularculaceae</taxon>
        <taxon>Hyphococcus</taxon>
    </lineage>
</organism>
<accession>A0A2S7K0E5</accession>
<dbReference type="SUPFAM" id="SSF53163">
    <property type="entry name" value="HybD-like"/>
    <property type="match status" value="1"/>
</dbReference>
<evidence type="ECO:0000313" key="5">
    <source>
        <dbReference type="EMBL" id="PQA85972.1"/>
    </source>
</evidence>